<accession>A0A9D3XA04</accession>
<organism evidence="1 2">
    <name type="scientific">Mauremys mutica</name>
    <name type="common">yellowpond turtle</name>
    <dbReference type="NCBI Taxonomy" id="74926"/>
    <lineage>
        <taxon>Eukaryota</taxon>
        <taxon>Metazoa</taxon>
        <taxon>Chordata</taxon>
        <taxon>Craniata</taxon>
        <taxon>Vertebrata</taxon>
        <taxon>Euteleostomi</taxon>
        <taxon>Archelosauria</taxon>
        <taxon>Testudinata</taxon>
        <taxon>Testudines</taxon>
        <taxon>Cryptodira</taxon>
        <taxon>Durocryptodira</taxon>
        <taxon>Testudinoidea</taxon>
        <taxon>Geoemydidae</taxon>
        <taxon>Geoemydinae</taxon>
        <taxon>Mauremys</taxon>
    </lineage>
</organism>
<evidence type="ECO:0000313" key="1">
    <source>
        <dbReference type="EMBL" id="KAH1175420.1"/>
    </source>
</evidence>
<name>A0A9D3XA04_9SAUR</name>
<gene>
    <name evidence="1" type="ORF">KIL84_008294</name>
</gene>
<dbReference type="EMBL" id="JAHDVG010000477">
    <property type="protein sequence ID" value="KAH1175420.1"/>
    <property type="molecule type" value="Genomic_DNA"/>
</dbReference>
<protein>
    <submittedName>
        <fullName evidence="1">Uncharacterized protein</fullName>
    </submittedName>
</protein>
<dbReference type="Proteomes" id="UP000827986">
    <property type="component" value="Unassembled WGS sequence"/>
</dbReference>
<comment type="caution">
    <text evidence="1">The sequence shown here is derived from an EMBL/GenBank/DDBJ whole genome shotgun (WGS) entry which is preliminary data.</text>
</comment>
<proteinExistence type="predicted"/>
<sequence length="100" mass="11078">MARVLSMHTVVSQAEVCSIKIIYRASHHGPNSPLTFTLCPRVNSSSVMCKAIDTAERQILMFQLPGVSDFLLCSLLHSALSFRINTPAGTFYCTYIAIHF</sequence>
<evidence type="ECO:0000313" key="2">
    <source>
        <dbReference type="Proteomes" id="UP000827986"/>
    </source>
</evidence>
<dbReference type="AlphaFoldDB" id="A0A9D3XA04"/>
<keyword evidence="2" id="KW-1185">Reference proteome</keyword>
<reference evidence="1" key="1">
    <citation type="submission" date="2021-09" db="EMBL/GenBank/DDBJ databases">
        <title>The genome of Mauremys mutica provides insights into the evolution of semi-aquatic lifestyle.</title>
        <authorList>
            <person name="Gong S."/>
            <person name="Gao Y."/>
        </authorList>
    </citation>
    <scope>NUCLEOTIDE SEQUENCE</scope>
    <source>
        <strain evidence="1">MM-2020</strain>
        <tissue evidence="1">Muscle</tissue>
    </source>
</reference>